<evidence type="ECO:0000256" key="1">
    <source>
        <dbReference type="SAM" id="MobiDB-lite"/>
    </source>
</evidence>
<accession>A0A0E0A4J9</accession>
<proteinExistence type="predicted"/>
<dbReference type="HOGENOM" id="CLU_2546308_0_0_1"/>
<reference evidence="2" key="1">
    <citation type="submission" date="2015-04" db="UniProtKB">
        <authorList>
            <consortium name="EnsemblPlants"/>
        </authorList>
    </citation>
    <scope>IDENTIFICATION</scope>
</reference>
<feature type="region of interest" description="Disordered" evidence="1">
    <location>
        <begin position="46"/>
        <end position="83"/>
    </location>
</feature>
<organism evidence="2">
    <name type="scientific">Oryza glumipatula</name>
    <dbReference type="NCBI Taxonomy" id="40148"/>
    <lineage>
        <taxon>Eukaryota</taxon>
        <taxon>Viridiplantae</taxon>
        <taxon>Streptophyta</taxon>
        <taxon>Embryophyta</taxon>
        <taxon>Tracheophyta</taxon>
        <taxon>Spermatophyta</taxon>
        <taxon>Magnoliopsida</taxon>
        <taxon>Liliopsida</taxon>
        <taxon>Poales</taxon>
        <taxon>Poaceae</taxon>
        <taxon>BOP clade</taxon>
        <taxon>Oryzoideae</taxon>
        <taxon>Oryzeae</taxon>
        <taxon>Oryzinae</taxon>
        <taxon>Oryza</taxon>
    </lineage>
</organism>
<evidence type="ECO:0000313" key="3">
    <source>
        <dbReference type="Proteomes" id="UP000026961"/>
    </source>
</evidence>
<reference evidence="2" key="2">
    <citation type="submission" date="2018-05" db="EMBL/GenBank/DDBJ databases">
        <title>OgluRS3 (Oryza glumaepatula Reference Sequence Version 3).</title>
        <authorList>
            <person name="Zhang J."/>
            <person name="Kudrna D."/>
            <person name="Lee S."/>
            <person name="Talag J."/>
            <person name="Welchert J."/>
            <person name="Wing R.A."/>
        </authorList>
    </citation>
    <scope>NUCLEOTIDE SEQUENCE [LARGE SCALE GENOMIC DNA]</scope>
</reference>
<name>A0A0E0A4J9_9ORYZ</name>
<dbReference type="EnsemblPlants" id="OGLUM06G02010.1">
    <property type="protein sequence ID" value="OGLUM06G02010.1"/>
    <property type="gene ID" value="OGLUM06G02010"/>
</dbReference>
<dbReference type="Proteomes" id="UP000026961">
    <property type="component" value="Chromosome 6"/>
</dbReference>
<keyword evidence="3" id="KW-1185">Reference proteome</keyword>
<dbReference type="AlphaFoldDB" id="A0A0E0A4J9"/>
<dbReference type="Gramene" id="OGLUM06G02010.1">
    <property type="protein sequence ID" value="OGLUM06G02010.1"/>
    <property type="gene ID" value="OGLUM06G02010"/>
</dbReference>
<evidence type="ECO:0000313" key="2">
    <source>
        <dbReference type="EnsemblPlants" id="OGLUM06G02010.1"/>
    </source>
</evidence>
<sequence length="83" mass="8619">MLLPSPVATAAHHHHVHAAGDGVVISPTASSATAIKHDLTDPYWLPPFQVGGSVGPAATKSTERMGRSSGRRSNSRSAPPRQS</sequence>
<protein>
    <submittedName>
        <fullName evidence="2">Uncharacterized protein</fullName>
    </submittedName>
</protein>